<dbReference type="InterPro" id="IPR049704">
    <property type="entry name" value="Aminotrans_3_PPA_site"/>
</dbReference>
<dbReference type="InterPro" id="IPR050103">
    <property type="entry name" value="Class-III_PLP-dep_AT"/>
</dbReference>
<protein>
    <submittedName>
        <fullName evidence="3">Pyridoxal phosphate-dependent transferase</fullName>
    </submittedName>
</protein>
<keyword evidence="2" id="KW-0663">Pyridoxal phosphate</keyword>
<gene>
    <name evidence="3" type="ORF">760</name>
</gene>
<proteinExistence type="predicted"/>
<keyword evidence="4" id="KW-1185">Reference proteome</keyword>
<dbReference type="OrthoDB" id="9801052at2"/>
<accession>A0A0E3W2T8</accession>
<dbReference type="GO" id="GO:0030170">
    <property type="term" value="F:pyridoxal phosphate binding"/>
    <property type="evidence" value="ECO:0007669"/>
    <property type="project" value="InterPro"/>
</dbReference>
<dbReference type="PANTHER" id="PTHR11986">
    <property type="entry name" value="AMINOTRANSFERASE CLASS III"/>
    <property type="match status" value="1"/>
</dbReference>
<evidence type="ECO:0000256" key="2">
    <source>
        <dbReference type="ARBA" id="ARBA00022898"/>
    </source>
</evidence>
<dbReference type="RefSeq" id="WP_046495935.1">
    <property type="nucleotide sequence ID" value="NZ_CGIH01000009.1"/>
</dbReference>
<evidence type="ECO:0000256" key="1">
    <source>
        <dbReference type="ARBA" id="ARBA00001933"/>
    </source>
</evidence>
<dbReference type="InterPro" id="IPR015421">
    <property type="entry name" value="PyrdxlP-dep_Trfase_major"/>
</dbReference>
<dbReference type="PANTHER" id="PTHR11986:SF121">
    <property type="entry name" value="BLR3010 PROTEIN"/>
    <property type="match status" value="1"/>
</dbReference>
<dbReference type="STRING" id="690567.760"/>
<name>A0A0E3W2T8_9FIRM</name>
<dbReference type="Proteomes" id="UP000045545">
    <property type="component" value="Unassembled WGS sequence"/>
</dbReference>
<dbReference type="InterPro" id="IPR005814">
    <property type="entry name" value="Aminotrans_3"/>
</dbReference>
<dbReference type="Pfam" id="PF00202">
    <property type="entry name" value="Aminotran_3"/>
    <property type="match status" value="1"/>
</dbReference>
<dbReference type="Gene3D" id="3.90.1150.10">
    <property type="entry name" value="Aspartate Aminotransferase, domain 1"/>
    <property type="match status" value="1"/>
</dbReference>
<dbReference type="CDD" id="cd00610">
    <property type="entry name" value="OAT_like"/>
    <property type="match status" value="1"/>
</dbReference>
<reference evidence="3 4" key="1">
    <citation type="submission" date="2015-03" db="EMBL/GenBank/DDBJ databases">
        <authorList>
            <person name="Murphy D."/>
        </authorList>
    </citation>
    <scope>NUCLEOTIDE SEQUENCE [LARGE SCALE GENOMIC DNA]</scope>
    <source>
        <strain evidence="3 4">OL-4</strain>
    </source>
</reference>
<comment type="cofactor">
    <cofactor evidence="1">
        <name>pyridoxal 5'-phosphate</name>
        <dbReference type="ChEBI" id="CHEBI:597326"/>
    </cofactor>
</comment>
<dbReference type="Gene3D" id="3.40.640.10">
    <property type="entry name" value="Type I PLP-dependent aspartate aminotransferase-like (Major domain)"/>
    <property type="match status" value="1"/>
</dbReference>
<dbReference type="GO" id="GO:0008483">
    <property type="term" value="F:transaminase activity"/>
    <property type="evidence" value="ECO:0007669"/>
    <property type="project" value="InterPro"/>
</dbReference>
<dbReference type="AlphaFoldDB" id="A0A0E3W2T8"/>
<dbReference type="InterPro" id="IPR015422">
    <property type="entry name" value="PyrdxlP-dep_Trfase_small"/>
</dbReference>
<dbReference type="SUPFAM" id="SSF53383">
    <property type="entry name" value="PLP-dependent transferases"/>
    <property type="match status" value="1"/>
</dbReference>
<keyword evidence="3" id="KW-0808">Transferase</keyword>
<dbReference type="PROSITE" id="PS00600">
    <property type="entry name" value="AA_TRANSFER_CLASS_3"/>
    <property type="match status" value="1"/>
</dbReference>
<sequence length="891" mass="97737">MTVFRDDLLNPTLRDVFATFKLDKDYVWGEGSYLEDAQGNRYLDFIAQYGAVPFGYNPEFVWEALAGVRKRGLPSLVQPSLPGEALRLANVLAECAPGDLCYATFCQSGTEAVEAAIKLARSATGREIIISTHNSFHGKTLGSLSATGKDSYQMPFRAPAPGFMRIPFNDILALQTALEENRGNVAAFIVEPVQGEGGIIVADSGYLAEVQALCQRHEVVFIVDEVQTGLGRTGKLFACEHEGIEPDVMLLAKALGGGLLPIGVCLSSPRVWNDDFGMLHSSTFANNSVVCAVGLAVLDKLRQDDQKMIKEIKLKGDYLLKQVQDLQARYPDVIKEARGQGLMVGVEFHALNDCGSYDMAFLTDQGGFTALLSGFLLNVYGIRLAPFLNSSMTLRLEPALTIEYDEIDRVVEALEMICRIMDNRDYVLLYRYLLGDNSRPHEIRDYRPQSRKIKHSTLTEGETVDHRFAFIIHYPGPEDVVLNNPSFASLSREELYAFLAWESRTKDPGIVCHMPAIRSQNGQTVEGWMIGVPYGGREIMQLPHEQTVDMIGRAVDMSRDLGAEIVGLGALTSVVTRGGRSVTGRNVAITSGNSFTTLMGMEALFLGAEKMHIEPIAAHGGVIGATGSIGRACALIMSEKLCRMTLFGNPKHANSSKIRLNSLTRDILNYALERLHAGKSQGMSLWLSRVINLLEGKKDALAADFLAKVKRAEFSLTMINEICSYLNIDEPIKTSIDISRDLPDCNLIIATSNSPEYLIFADDLKSGAVVCDVARPADVAPAAYQRNDVLILEGGLVKYPDTICFGANLGYQDGVSLACLSETVLLALEGERRDYSIGSKLSLETVQYLRSIAKKHGFGLAGLKMGNQPINDKDIEEIYRNSLHLKMAENL</sequence>
<evidence type="ECO:0000313" key="4">
    <source>
        <dbReference type="Proteomes" id="UP000045545"/>
    </source>
</evidence>
<dbReference type="GO" id="GO:0042802">
    <property type="term" value="F:identical protein binding"/>
    <property type="evidence" value="ECO:0007669"/>
    <property type="project" value="TreeGrafter"/>
</dbReference>
<organism evidence="3 4">
    <name type="scientific">Syntrophomonas zehnderi OL-4</name>
    <dbReference type="NCBI Taxonomy" id="690567"/>
    <lineage>
        <taxon>Bacteria</taxon>
        <taxon>Bacillati</taxon>
        <taxon>Bacillota</taxon>
        <taxon>Clostridia</taxon>
        <taxon>Eubacteriales</taxon>
        <taxon>Syntrophomonadaceae</taxon>
        <taxon>Syntrophomonas</taxon>
    </lineage>
</organism>
<evidence type="ECO:0000313" key="3">
    <source>
        <dbReference type="EMBL" id="CFX18982.1"/>
    </source>
</evidence>
<dbReference type="Gene3D" id="3.40.50.720">
    <property type="entry name" value="NAD(P)-binding Rossmann-like Domain"/>
    <property type="match status" value="1"/>
</dbReference>
<dbReference type="EMBL" id="CGIH01000009">
    <property type="protein sequence ID" value="CFX18982.1"/>
    <property type="molecule type" value="Genomic_DNA"/>
</dbReference>
<dbReference type="InterPro" id="IPR015424">
    <property type="entry name" value="PyrdxlP-dep_Trfase"/>
</dbReference>
<dbReference type="FunFam" id="3.40.640.10:FF:000004">
    <property type="entry name" value="Acetylornithine aminotransferase"/>
    <property type="match status" value="1"/>
</dbReference>